<dbReference type="SUPFAM" id="SSF102546">
    <property type="entry name" value="RbsD-like"/>
    <property type="match status" value="1"/>
</dbReference>
<reference evidence="4" key="1">
    <citation type="submission" date="2009-03" db="EMBL/GenBank/DDBJ databases">
        <title>Caligus rogercresseyi ESTs and full-length cDNAs.</title>
        <authorList>
            <person name="Yasuike M."/>
            <person name="von Schalburg K."/>
            <person name="Cooper G."/>
            <person name="Leong J."/>
            <person name="Jones S.R.M."/>
            <person name="Koop B.F."/>
        </authorList>
    </citation>
    <scope>NUCLEOTIDE SEQUENCE</scope>
    <source>
        <tissue evidence="4">Whole tissue</tissue>
    </source>
</reference>
<dbReference type="InterPro" id="IPR050443">
    <property type="entry name" value="RbsD/FucU_mutarotase"/>
</dbReference>
<dbReference type="Pfam" id="PF05025">
    <property type="entry name" value="RbsD_FucU"/>
    <property type="match status" value="1"/>
</dbReference>
<gene>
    <name evidence="4" type="primary">CJ125</name>
</gene>
<dbReference type="GO" id="GO:0036373">
    <property type="term" value="F:L-fucose mutarotase activity"/>
    <property type="evidence" value="ECO:0007669"/>
    <property type="project" value="UniProtKB-EC"/>
</dbReference>
<keyword evidence="1" id="KW-0413">Isomerase</keyword>
<sequence length="152" mass="16917">MSRLRGIPSIISPDLLYTLAQMGHGDEIVLADSNFPSFSVSKCGAKLVDASGHSIPDLLQAILPLFPLDHYVFNPAIVMELVNADKKKNLKIDIWSTYEKILADSEGRDIPMLEVERFEFYERAKRSYAVVSTGETSIYGNIILKKGVIAKE</sequence>
<name>C1BNJ8_CALRO</name>
<evidence type="ECO:0000313" key="4">
    <source>
        <dbReference type="EMBL" id="ACO10601.1"/>
    </source>
</evidence>
<dbReference type="AlphaFoldDB" id="C1BNJ8"/>
<dbReference type="PANTHER" id="PTHR31690:SF4">
    <property type="entry name" value="FUCOSE MUTAROTASE"/>
    <property type="match status" value="1"/>
</dbReference>
<dbReference type="InterPro" id="IPR007721">
    <property type="entry name" value="RbsD_FucU"/>
</dbReference>
<dbReference type="EC" id="5.1.3.29" evidence="3"/>
<dbReference type="Gene3D" id="3.40.1650.10">
    <property type="entry name" value="RbsD-like domain"/>
    <property type="match status" value="1"/>
</dbReference>
<dbReference type="GO" id="GO:0042806">
    <property type="term" value="F:fucose binding"/>
    <property type="evidence" value="ECO:0007669"/>
    <property type="project" value="TreeGrafter"/>
</dbReference>
<dbReference type="GO" id="GO:0006004">
    <property type="term" value="P:fucose metabolic process"/>
    <property type="evidence" value="ECO:0007669"/>
    <property type="project" value="TreeGrafter"/>
</dbReference>
<dbReference type="EMBL" id="BT076177">
    <property type="protein sequence ID" value="ACO10601.1"/>
    <property type="molecule type" value="mRNA"/>
</dbReference>
<comment type="catalytic activity">
    <reaction evidence="2">
        <text>alpha-L-fucose = beta-L-fucose</text>
        <dbReference type="Rhea" id="RHEA:25580"/>
        <dbReference type="ChEBI" id="CHEBI:42548"/>
        <dbReference type="ChEBI" id="CHEBI:42589"/>
        <dbReference type="EC" id="5.1.3.29"/>
    </reaction>
</comment>
<accession>C1BNJ8</accession>
<dbReference type="InterPro" id="IPR023750">
    <property type="entry name" value="RbsD-like_sf"/>
</dbReference>
<evidence type="ECO:0000256" key="3">
    <source>
        <dbReference type="ARBA" id="ARBA00038859"/>
    </source>
</evidence>
<protein>
    <recommendedName>
        <fullName evidence="3">L-fucose mutarotase</fullName>
        <ecNumber evidence="3">5.1.3.29</ecNumber>
    </recommendedName>
</protein>
<dbReference type="PANTHER" id="PTHR31690">
    <property type="entry name" value="FUCOSE MUTAROTASE"/>
    <property type="match status" value="1"/>
</dbReference>
<evidence type="ECO:0000256" key="2">
    <source>
        <dbReference type="ARBA" id="ARBA00036324"/>
    </source>
</evidence>
<organism evidence="4">
    <name type="scientific">Caligus rogercresseyi</name>
    <name type="common">Sea louse</name>
    <dbReference type="NCBI Taxonomy" id="217165"/>
    <lineage>
        <taxon>Eukaryota</taxon>
        <taxon>Metazoa</taxon>
        <taxon>Ecdysozoa</taxon>
        <taxon>Arthropoda</taxon>
        <taxon>Crustacea</taxon>
        <taxon>Multicrustacea</taxon>
        <taxon>Hexanauplia</taxon>
        <taxon>Copepoda</taxon>
        <taxon>Siphonostomatoida</taxon>
        <taxon>Caligidae</taxon>
        <taxon>Caligus</taxon>
    </lineage>
</organism>
<evidence type="ECO:0000256" key="1">
    <source>
        <dbReference type="ARBA" id="ARBA00023235"/>
    </source>
</evidence>
<proteinExistence type="evidence at transcript level"/>